<organism evidence="2 3">
    <name type="scientific">Arthrobacter hankyongi</name>
    <dbReference type="NCBI Taxonomy" id="2904801"/>
    <lineage>
        <taxon>Bacteria</taxon>
        <taxon>Bacillati</taxon>
        <taxon>Actinomycetota</taxon>
        <taxon>Actinomycetes</taxon>
        <taxon>Micrococcales</taxon>
        <taxon>Micrococcaceae</taxon>
        <taxon>Arthrobacter</taxon>
    </lineage>
</organism>
<comment type="caution">
    <text evidence="2">The sequence shown here is derived from an EMBL/GenBank/DDBJ whole genome shotgun (WGS) entry which is preliminary data.</text>
</comment>
<evidence type="ECO:0000313" key="2">
    <source>
        <dbReference type="EMBL" id="MCG2622005.1"/>
    </source>
</evidence>
<dbReference type="EMBL" id="JAKLTQ010000004">
    <property type="protein sequence ID" value="MCG2622005.1"/>
    <property type="molecule type" value="Genomic_DNA"/>
</dbReference>
<accession>A0ABS9L5Q2</accession>
<keyword evidence="3" id="KW-1185">Reference proteome</keyword>
<evidence type="ECO:0000256" key="1">
    <source>
        <dbReference type="SAM" id="SignalP"/>
    </source>
</evidence>
<keyword evidence="1" id="KW-0732">Signal</keyword>
<protein>
    <submittedName>
        <fullName evidence="2">Uncharacterized protein</fullName>
    </submittedName>
</protein>
<dbReference type="Proteomes" id="UP001165368">
    <property type="component" value="Unassembled WGS sequence"/>
</dbReference>
<name>A0ABS9L5Q2_9MICC</name>
<feature type="chain" id="PRO_5047055495" evidence="1">
    <location>
        <begin position="29"/>
        <end position="396"/>
    </location>
</feature>
<evidence type="ECO:0000313" key="3">
    <source>
        <dbReference type="Proteomes" id="UP001165368"/>
    </source>
</evidence>
<proteinExistence type="predicted"/>
<gene>
    <name evidence="2" type="ORF">LVY72_08750</name>
</gene>
<feature type="signal peptide" evidence="1">
    <location>
        <begin position="1"/>
        <end position="28"/>
    </location>
</feature>
<sequence>MRQLPASIVTVLALVLALLAAAAAPAAALPQPAAATLAARPVAVVGTAVPAAAAKTTVALNNSPLVTYYPSATVNIKTKNAKGLRAALQRYSGSKWVTVWKAPTSVAKSSQTVAASYKFSKRATVKVRGTLLKGSKIVARSASQSLSYQKWPTWVQSAQGSTLFEQNRGRVAAGEKASHTLQLYYTDVARKGRFQEYRGGKWVTLKNLNWKPQPGSWYSTAQTVTTPATTKTASKKYRLVVDSTANDAGLSQTVTIRHENPEDYTGYAQQAHEFIQDYCPSTMITVRPGSYAESMWPENRIELYPGLTELGLKYVALHECAHVVQRVTFNNDHARMSETFNAIYKTTGSTGYEQAADCMAFAMGAPDNWAYYTSNCKGERGAAAAAVLAGKIPSVK</sequence>
<dbReference type="RefSeq" id="WP_237819802.1">
    <property type="nucleotide sequence ID" value="NZ_JAKLTQ010000004.1"/>
</dbReference>
<reference evidence="2" key="1">
    <citation type="submission" date="2022-01" db="EMBL/GenBank/DDBJ databases">
        <authorList>
            <person name="Jo J.-H."/>
            <person name="Im W.-T."/>
        </authorList>
    </citation>
    <scope>NUCLEOTIDE SEQUENCE</scope>
    <source>
        <strain evidence="2">I2-34</strain>
    </source>
</reference>